<evidence type="ECO:0000256" key="1">
    <source>
        <dbReference type="ARBA" id="ARBA00004651"/>
    </source>
</evidence>
<name>A0A2V3TYV1_9HYPH</name>
<dbReference type="CDD" id="cd06261">
    <property type="entry name" value="TM_PBP2"/>
    <property type="match status" value="1"/>
</dbReference>
<evidence type="ECO:0000256" key="3">
    <source>
        <dbReference type="ARBA" id="ARBA00022475"/>
    </source>
</evidence>
<dbReference type="Pfam" id="PF00528">
    <property type="entry name" value="BPD_transp_1"/>
    <property type="match status" value="1"/>
</dbReference>
<keyword evidence="3" id="KW-1003">Cell membrane</keyword>
<dbReference type="EMBL" id="QJJK01000010">
    <property type="protein sequence ID" value="PXW55081.1"/>
    <property type="molecule type" value="Genomic_DNA"/>
</dbReference>
<keyword evidence="4 7" id="KW-0812">Transmembrane</keyword>
<feature type="transmembrane region" description="Helical" evidence="7">
    <location>
        <begin position="206"/>
        <end position="228"/>
    </location>
</feature>
<dbReference type="SUPFAM" id="SSF161098">
    <property type="entry name" value="MetI-like"/>
    <property type="match status" value="1"/>
</dbReference>
<dbReference type="Proteomes" id="UP000248021">
    <property type="component" value="Unassembled WGS sequence"/>
</dbReference>
<dbReference type="GO" id="GO:0055085">
    <property type="term" value="P:transmembrane transport"/>
    <property type="evidence" value="ECO:0007669"/>
    <property type="project" value="InterPro"/>
</dbReference>
<proteinExistence type="inferred from homology"/>
<keyword evidence="6 7" id="KW-0472">Membrane</keyword>
<comment type="similarity">
    <text evidence="7">Belongs to the binding-protein-dependent transport system permease family.</text>
</comment>
<sequence>MAKAQQPLLYVFLAIPVTYLVALIGFPVFYNLVMSVQDVNLGNISSMIRPFIGLDNYREVIADPSFRKVFINSILFVGVNVVAQIVIGLSVALFFSREFPGAGLLRGLLLAAWMLPALVVGALWKWIFATEYGLANAALTSLGLVDAGVHWLSDPRIALTSVTIANIWFGMPFSMILIAAALIAIPRELYEAAALDGAGAVARFRYITLPSLTATLLAVACLVTIYTMRAFDLIYAMTQGGPLDASNVLPLLSYQFSFQQFKFGIGSAIGTFSFVIVFVVALVYVRTLKKEAVS</sequence>
<dbReference type="OrthoDB" id="9805778at2"/>
<feature type="transmembrane region" description="Helical" evidence="7">
    <location>
        <begin position="164"/>
        <end position="186"/>
    </location>
</feature>
<dbReference type="PANTHER" id="PTHR43005">
    <property type="entry name" value="BLR7065 PROTEIN"/>
    <property type="match status" value="1"/>
</dbReference>
<organism evidence="8 9">
    <name type="scientific">Chelatococcus asaccharovorans</name>
    <dbReference type="NCBI Taxonomy" id="28210"/>
    <lineage>
        <taxon>Bacteria</taxon>
        <taxon>Pseudomonadati</taxon>
        <taxon>Pseudomonadota</taxon>
        <taxon>Alphaproteobacteria</taxon>
        <taxon>Hyphomicrobiales</taxon>
        <taxon>Chelatococcaceae</taxon>
        <taxon>Chelatococcus</taxon>
    </lineage>
</organism>
<feature type="transmembrane region" description="Helical" evidence="7">
    <location>
        <begin position="74"/>
        <end position="95"/>
    </location>
</feature>
<feature type="transmembrane region" description="Helical" evidence="7">
    <location>
        <begin position="107"/>
        <end position="127"/>
    </location>
</feature>
<dbReference type="AlphaFoldDB" id="A0A2V3TYV1"/>
<keyword evidence="2 7" id="KW-0813">Transport</keyword>
<dbReference type="InterPro" id="IPR000515">
    <property type="entry name" value="MetI-like"/>
</dbReference>
<reference evidence="8 9" key="1">
    <citation type="submission" date="2018-05" db="EMBL/GenBank/DDBJ databases">
        <title>Genomic Encyclopedia of Type Strains, Phase IV (KMG-IV): sequencing the most valuable type-strain genomes for metagenomic binning, comparative biology and taxonomic classification.</title>
        <authorList>
            <person name="Goeker M."/>
        </authorList>
    </citation>
    <scope>NUCLEOTIDE SEQUENCE [LARGE SCALE GENOMIC DNA]</scope>
    <source>
        <strain evidence="8 9">DSM 6462</strain>
    </source>
</reference>
<keyword evidence="9" id="KW-1185">Reference proteome</keyword>
<protein>
    <submittedName>
        <fullName evidence="8">Carbohydrate ABC transporter membrane protein 1 (CUT1 family)</fullName>
    </submittedName>
</protein>
<feature type="transmembrane region" description="Helical" evidence="7">
    <location>
        <begin position="263"/>
        <end position="285"/>
    </location>
</feature>
<dbReference type="Gene3D" id="1.10.3720.10">
    <property type="entry name" value="MetI-like"/>
    <property type="match status" value="1"/>
</dbReference>
<evidence type="ECO:0000313" key="9">
    <source>
        <dbReference type="Proteomes" id="UP000248021"/>
    </source>
</evidence>
<comment type="caution">
    <text evidence="8">The sequence shown here is derived from an EMBL/GenBank/DDBJ whole genome shotgun (WGS) entry which is preliminary data.</text>
</comment>
<dbReference type="InterPro" id="IPR035906">
    <property type="entry name" value="MetI-like_sf"/>
</dbReference>
<dbReference type="PROSITE" id="PS50928">
    <property type="entry name" value="ABC_TM1"/>
    <property type="match status" value="1"/>
</dbReference>
<evidence type="ECO:0000256" key="5">
    <source>
        <dbReference type="ARBA" id="ARBA00022989"/>
    </source>
</evidence>
<evidence type="ECO:0000256" key="2">
    <source>
        <dbReference type="ARBA" id="ARBA00022448"/>
    </source>
</evidence>
<feature type="transmembrane region" description="Helical" evidence="7">
    <location>
        <begin position="7"/>
        <end position="30"/>
    </location>
</feature>
<dbReference type="RefSeq" id="WP_110376690.1">
    <property type="nucleotide sequence ID" value="NZ_CAKNFM010000004.1"/>
</dbReference>
<gene>
    <name evidence="8" type="ORF">C7450_11018</name>
</gene>
<evidence type="ECO:0000256" key="6">
    <source>
        <dbReference type="ARBA" id="ARBA00023136"/>
    </source>
</evidence>
<comment type="subcellular location">
    <subcellularLocation>
        <location evidence="1 7">Cell membrane</location>
        <topology evidence="1 7">Multi-pass membrane protein</topology>
    </subcellularLocation>
</comment>
<dbReference type="GO" id="GO:0005886">
    <property type="term" value="C:plasma membrane"/>
    <property type="evidence" value="ECO:0007669"/>
    <property type="project" value="UniProtKB-SubCell"/>
</dbReference>
<evidence type="ECO:0000313" key="8">
    <source>
        <dbReference type="EMBL" id="PXW55081.1"/>
    </source>
</evidence>
<evidence type="ECO:0000256" key="4">
    <source>
        <dbReference type="ARBA" id="ARBA00022692"/>
    </source>
</evidence>
<dbReference type="PANTHER" id="PTHR43005:SF1">
    <property type="entry name" value="SPERMIDINE_PUTRESCINE TRANSPORT SYSTEM PERMEASE PROTEIN"/>
    <property type="match status" value="1"/>
</dbReference>
<accession>A0A2V3TYV1</accession>
<evidence type="ECO:0000256" key="7">
    <source>
        <dbReference type="RuleBase" id="RU363032"/>
    </source>
</evidence>
<keyword evidence="5 7" id="KW-1133">Transmembrane helix</keyword>